<gene>
    <name evidence="1" type="ORF">OWV82_008416</name>
</gene>
<reference evidence="1 2" key="1">
    <citation type="journal article" date="2023" name="Science">
        <title>Complex scaffold remodeling in plant triterpene biosynthesis.</title>
        <authorList>
            <person name="De La Pena R."/>
            <person name="Hodgson H."/>
            <person name="Liu J.C."/>
            <person name="Stephenson M.J."/>
            <person name="Martin A.C."/>
            <person name="Owen C."/>
            <person name="Harkess A."/>
            <person name="Leebens-Mack J."/>
            <person name="Jimenez L.E."/>
            <person name="Osbourn A."/>
            <person name="Sattely E.S."/>
        </authorList>
    </citation>
    <scope>NUCLEOTIDE SEQUENCE [LARGE SCALE GENOMIC DNA]</scope>
    <source>
        <strain evidence="2">cv. JPN11</strain>
        <tissue evidence="1">Leaf</tissue>
    </source>
</reference>
<evidence type="ECO:0000313" key="1">
    <source>
        <dbReference type="EMBL" id="KAJ4720618.1"/>
    </source>
</evidence>
<dbReference type="Proteomes" id="UP001164539">
    <property type="component" value="Chromosome 4"/>
</dbReference>
<name>A0ACC1YB18_MELAZ</name>
<dbReference type="EMBL" id="CM051397">
    <property type="protein sequence ID" value="KAJ4720618.1"/>
    <property type="molecule type" value="Genomic_DNA"/>
</dbReference>
<sequence>MLKKLNLFGVLVLAIFTILIILCLPSSSSAAAPDKNIPPVVTPRGRVRCRSSQYKGCHLLWQRCPSTCPTTCVVDCATCKPVCGCNYPGAVCQDPRFVGGDGNIFHFHGRKDRDFCLVSDDNLHINGHFIGKRSPIMTRDFTWVQSIGIIFNNHKLLIAAKTAAKWDDNIDHINISFDHNPISLPTHEGSMWQSRIGTLVSVSRTRNTNAVVAEVAGSFRVSAIVVPITKEESKVHGYNITDENCFAHLELGFKFYNISDMVDGVLGQTYRKNYVSKAKIGAKMPVLGGAHKFVSSNIFATDCLASRFGKNVVLK</sequence>
<proteinExistence type="predicted"/>
<organism evidence="1 2">
    <name type="scientific">Melia azedarach</name>
    <name type="common">Chinaberry tree</name>
    <dbReference type="NCBI Taxonomy" id="155640"/>
    <lineage>
        <taxon>Eukaryota</taxon>
        <taxon>Viridiplantae</taxon>
        <taxon>Streptophyta</taxon>
        <taxon>Embryophyta</taxon>
        <taxon>Tracheophyta</taxon>
        <taxon>Spermatophyta</taxon>
        <taxon>Magnoliopsida</taxon>
        <taxon>eudicotyledons</taxon>
        <taxon>Gunneridae</taxon>
        <taxon>Pentapetalae</taxon>
        <taxon>rosids</taxon>
        <taxon>malvids</taxon>
        <taxon>Sapindales</taxon>
        <taxon>Meliaceae</taxon>
        <taxon>Melia</taxon>
    </lineage>
</organism>
<keyword evidence="2" id="KW-1185">Reference proteome</keyword>
<evidence type="ECO:0000313" key="2">
    <source>
        <dbReference type="Proteomes" id="UP001164539"/>
    </source>
</evidence>
<accession>A0ACC1YB18</accession>
<comment type="caution">
    <text evidence="1">The sequence shown here is derived from an EMBL/GenBank/DDBJ whole genome shotgun (WGS) entry which is preliminary data.</text>
</comment>
<protein>
    <submittedName>
        <fullName evidence="1">Root cap/late embryogenesis-like protein</fullName>
    </submittedName>
</protein>